<dbReference type="EMBL" id="CP036291">
    <property type="protein sequence ID" value="QDU88912.1"/>
    <property type="molecule type" value="Genomic_DNA"/>
</dbReference>
<dbReference type="AlphaFoldDB" id="A0A518DBQ9"/>
<proteinExistence type="predicted"/>
<gene>
    <name evidence="2" type="ORF">Pla175_22960</name>
</gene>
<evidence type="ECO:0000313" key="2">
    <source>
        <dbReference type="EMBL" id="QDU88912.1"/>
    </source>
</evidence>
<keyword evidence="3" id="KW-1185">Reference proteome</keyword>
<dbReference type="Pfam" id="PF13358">
    <property type="entry name" value="DDE_3"/>
    <property type="match status" value="1"/>
</dbReference>
<feature type="domain" description="Tc1-like transposase DDE" evidence="1">
    <location>
        <begin position="3"/>
        <end position="122"/>
    </location>
</feature>
<protein>
    <recommendedName>
        <fullName evidence="1">Tc1-like transposase DDE domain-containing protein</fullName>
    </recommendedName>
</protein>
<sequence length="211" mass="23809">MLQPQVRRTWAPIGQTAILDQCDRRDRVSVVTALSLSPRWRRVRMFFRLLDHNAKAEDFLWFLGDLRLELGRKLHVVGDNLGAHRRTESRLAALGCGWARSHRLPSYAPELNPVEHDWSTSKWGPLAGTPPNDLDHLHCGVDGELTRQAHSQQLLRSHFRWAELELGWVNLLAHTSIGSTLIVMHFAAAVGRPATASKLLLGDVEWIGSAR</sequence>
<dbReference type="GO" id="GO:0003676">
    <property type="term" value="F:nucleic acid binding"/>
    <property type="evidence" value="ECO:0007669"/>
    <property type="project" value="InterPro"/>
</dbReference>
<dbReference type="Gene3D" id="3.30.420.10">
    <property type="entry name" value="Ribonuclease H-like superfamily/Ribonuclease H"/>
    <property type="match status" value="1"/>
</dbReference>
<organism evidence="2 3">
    <name type="scientific">Pirellulimonas nuda</name>
    <dbReference type="NCBI Taxonomy" id="2528009"/>
    <lineage>
        <taxon>Bacteria</taxon>
        <taxon>Pseudomonadati</taxon>
        <taxon>Planctomycetota</taxon>
        <taxon>Planctomycetia</taxon>
        <taxon>Pirellulales</taxon>
        <taxon>Lacipirellulaceae</taxon>
        <taxon>Pirellulimonas</taxon>
    </lineage>
</organism>
<accession>A0A518DBQ9</accession>
<dbReference type="InterPro" id="IPR036397">
    <property type="entry name" value="RNaseH_sf"/>
</dbReference>
<evidence type="ECO:0000313" key="3">
    <source>
        <dbReference type="Proteomes" id="UP000317429"/>
    </source>
</evidence>
<reference evidence="2 3" key="1">
    <citation type="submission" date="2019-02" db="EMBL/GenBank/DDBJ databases">
        <title>Deep-cultivation of Planctomycetes and their phenomic and genomic characterization uncovers novel biology.</title>
        <authorList>
            <person name="Wiegand S."/>
            <person name="Jogler M."/>
            <person name="Boedeker C."/>
            <person name="Pinto D."/>
            <person name="Vollmers J."/>
            <person name="Rivas-Marin E."/>
            <person name="Kohn T."/>
            <person name="Peeters S.H."/>
            <person name="Heuer A."/>
            <person name="Rast P."/>
            <person name="Oberbeckmann S."/>
            <person name="Bunk B."/>
            <person name="Jeske O."/>
            <person name="Meyerdierks A."/>
            <person name="Storesund J.E."/>
            <person name="Kallscheuer N."/>
            <person name="Luecker S."/>
            <person name="Lage O.M."/>
            <person name="Pohl T."/>
            <person name="Merkel B.J."/>
            <person name="Hornburger P."/>
            <person name="Mueller R.-W."/>
            <person name="Bruemmer F."/>
            <person name="Labrenz M."/>
            <person name="Spormann A.M."/>
            <person name="Op den Camp H."/>
            <person name="Overmann J."/>
            <person name="Amann R."/>
            <person name="Jetten M.S.M."/>
            <person name="Mascher T."/>
            <person name="Medema M.H."/>
            <person name="Devos D.P."/>
            <person name="Kaster A.-K."/>
            <person name="Ovreas L."/>
            <person name="Rohde M."/>
            <person name="Galperin M.Y."/>
            <person name="Jogler C."/>
        </authorList>
    </citation>
    <scope>NUCLEOTIDE SEQUENCE [LARGE SCALE GENOMIC DNA]</scope>
    <source>
        <strain evidence="2 3">Pla175</strain>
    </source>
</reference>
<dbReference type="KEGG" id="pnd:Pla175_22960"/>
<dbReference type="InterPro" id="IPR038717">
    <property type="entry name" value="Tc1-like_DDE_dom"/>
</dbReference>
<name>A0A518DBQ9_9BACT</name>
<dbReference type="Proteomes" id="UP000317429">
    <property type="component" value="Chromosome"/>
</dbReference>
<evidence type="ECO:0000259" key="1">
    <source>
        <dbReference type="Pfam" id="PF13358"/>
    </source>
</evidence>